<protein>
    <submittedName>
        <fullName evidence="3">Sodium channel protein type 4 subunit alpha</fullName>
    </submittedName>
</protein>
<organism evidence="3 4">
    <name type="scientific">Talaromyces islandicus</name>
    <name type="common">Penicillium islandicum</name>
    <dbReference type="NCBI Taxonomy" id="28573"/>
    <lineage>
        <taxon>Eukaryota</taxon>
        <taxon>Fungi</taxon>
        <taxon>Dikarya</taxon>
        <taxon>Ascomycota</taxon>
        <taxon>Pezizomycotina</taxon>
        <taxon>Eurotiomycetes</taxon>
        <taxon>Eurotiomycetidae</taxon>
        <taxon>Eurotiales</taxon>
        <taxon>Trichocomaceae</taxon>
        <taxon>Talaromyces</taxon>
        <taxon>Talaromyces sect. Islandici</taxon>
    </lineage>
</organism>
<dbReference type="EMBL" id="CVMT01000006">
    <property type="protein sequence ID" value="CRG89772.1"/>
    <property type="molecule type" value="Genomic_DNA"/>
</dbReference>
<feature type="domain" description="DUF8035" evidence="2">
    <location>
        <begin position="751"/>
        <end position="798"/>
    </location>
</feature>
<proteinExistence type="predicted"/>
<feature type="compositionally biased region" description="Polar residues" evidence="1">
    <location>
        <begin position="682"/>
        <end position="694"/>
    </location>
</feature>
<feature type="compositionally biased region" description="Basic and acidic residues" evidence="1">
    <location>
        <begin position="71"/>
        <end position="83"/>
    </location>
</feature>
<keyword evidence="3" id="KW-0406">Ion transport</keyword>
<accession>A0A0U1M307</accession>
<evidence type="ECO:0000313" key="4">
    <source>
        <dbReference type="Proteomes" id="UP000054383"/>
    </source>
</evidence>
<keyword evidence="4" id="KW-1185">Reference proteome</keyword>
<gene>
    <name evidence="3" type="primary">dhbF</name>
    <name evidence="3" type="ORF">PISL3812_06811</name>
</gene>
<feature type="compositionally biased region" description="Low complexity" evidence="1">
    <location>
        <begin position="861"/>
        <end position="872"/>
    </location>
</feature>
<evidence type="ECO:0000256" key="1">
    <source>
        <dbReference type="SAM" id="MobiDB-lite"/>
    </source>
</evidence>
<feature type="compositionally biased region" description="Basic and acidic residues" evidence="1">
    <location>
        <begin position="929"/>
        <end position="940"/>
    </location>
</feature>
<dbReference type="AlphaFoldDB" id="A0A0U1M307"/>
<feature type="region of interest" description="Disordered" evidence="1">
    <location>
        <begin position="722"/>
        <end position="752"/>
    </location>
</feature>
<keyword evidence="3" id="KW-0813">Transport</keyword>
<dbReference type="Proteomes" id="UP000054383">
    <property type="component" value="Unassembled WGS sequence"/>
</dbReference>
<dbReference type="GO" id="GO:0034220">
    <property type="term" value="P:monoatomic ion transmembrane transport"/>
    <property type="evidence" value="ECO:0007669"/>
    <property type="project" value="UniProtKB-KW"/>
</dbReference>
<dbReference type="OMA" id="ARINEPF"/>
<dbReference type="Pfam" id="PF26118">
    <property type="entry name" value="DUF8035"/>
    <property type="match status" value="1"/>
</dbReference>
<sequence length="940" mass="108206">MTSLTHPAWGRGNRYGRRRVWSFTDTEDERRDKEIVIPRRYGYQPQRRSDKPPNHLSKDDRKPRYQPPDDTTDHAKRTNKDEPVADVNATGKNVTVHLDVNVQIDLTDDVAELARLNRLGWFRQGVTLYEEKLQNHKDFFPVAAEYADLLLQQGNYGAVSKFISDCPLMVFQGKSAGQKNYAPDEEMVLKAIKAYADILCQGNLSTAIDAAIEMSDFLKRESVDSLKGTKIHMVELHIQIINFIGFSSNFLSKYRARNMRRIHFHRYSWNIFPQEALSWYDFGTWHYTYTLSQNGLYWEAFRFLRLILSILEEGRGNHASPDEVVPVFKELMQIRRVADLTKSFMALDHISSDGDEQLVLAELASALVIENFLTTVLPEYRDVARECLDRERSLVTLILDKYPHLSTSRPFLEWILREQVRSLSIRVPATSQLVDWLPSLTHKGHIIKLPLERYLNIGLIDKGKSRENSNRQQFANIQKLLRTAEELGDFLLQRTLLRDLVYLSGDSALESVENLADLQLNTVIDLVGYIECLVDKYLVIEGILSEEALDVQAKAKAKLCEEIRSFDRLYPPHNDMKHFFRFGKPFLFNIPLSEYLKKQLYIRLLSDLHCDKERLVAEAQLKDIEYELPSYVERSLIKDEHSDTWSESERSSVDIVIDLTEGKKPRPAQTGYHDDFGRRSISPLNRQGTRQSYSRGCERDDDIFNAESDYSGYEEFDVIKEPRGRWSSPSPARRSRRSPIDKVTTTKEYSRAGTTRIPKSLLHVPTLQSLGYPYTEENDVVVIQRALSNPQIDQIIRLPYPNSREWLEGPEYMVIVDNVDSDGVLVEVLDKRKYEPVHQTLRTRSPEKKSVVSPPRFAPYSTSSNSPLSNSPKSREERATKYAGEVSDAAETVKSPAIEDQEHKHSSDALNDDIIQEQKLKRQPTVEVADERASLDRGSI</sequence>
<evidence type="ECO:0000259" key="2">
    <source>
        <dbReference type="Pfam" id="PF26118"/>
    </source>
</evidence>
<feature type="region of interest" description="Disordered" evidence="1">
    <location>
        <begin position="663"/>
        <end position="696"/>
    </location>
</feature>
<feature type="region of interest" description="Disordered" evidence="1">
    <location>
        <begin position="34"/>
        <end position="88"/>
    </location>
</feature>
<dbReference type="STRING" id="28573.A0A0U1M307"/>
<evidence type="ECO:0000313" key="3">
    <source>
        <dbReference type="EMBL" id="CRG89772.1"/>
    </source>
</evidence>
<feature type="compositionally biased region" description="Basic and acidic residues" evidence="1">
    <location>
        <begin position="47"/>
        <end position="63"/>
    </location>
</feature>
<feature type="compositionally biased region" description="Basic and acidic residues" evidence="1">
    <location>
        <begin position="738"/>
        <end position="750"/>
    </location>
</feature>
<keyword evidence="3" id="KW-0407">Ion channel</keyword>
<dbReference type="OrthoDB" id="4838614at2759"/>
<reference evidence="3 4" key="1">
    <citation type="submission" date="2015-04" db="EMBL/GenBank/DDBJ databases">
        <authorList>
            <person name="Syromyatnikov M.Y."/>
            <person name="Popov V.N."/>
        </authorList>
    </citation>
    <scope>NUCLEOTIDE SEQUENCE [LARGE SCALE GENOMIC DNA]</scope>
    <source>
        <strain evidence="3">WF-38-12</strain>
    </source>
</reference>
<dbReference type="InterPro" id="IPR058348">
    <property type="entry name" value="DUF8035"/>
</dbReference>
<feature type="region of interest" description="Disordered" evidence="1">
    <location>
        <begin position="839"/>
        <end position="940"/>
    </location>
</feature>
<name>A0A0U1M307_TALIS</name>